<comment type="caution">
    <text evidence="6">The sequence shown here is derived from an EMBL/GenBank/DDBJ whole genome shotgun (WGS) entry which is preliminary data.</text>
</comment>
<feature type="region of interest" description="Disordered" evidence="4">
    <location>
        <begin position="333"/>
        <end position="355"/>
    </location>
</feature>
<evidence type="ECO:0000256" key="2">
    <source>
        <dbReference type="ARBA" id="ARBA00022801"/>
    </source>
</evidence>
<dbReference type="Proteomes" id="UP000230842">
    <property type="component" value="Unassembled WGS sequence"/>
</dbReference>
<evidence type="ECO:0000313" key="6">
    <source>
        <dbReference type="EMBL" id="PJJ57210.1"/>
    </source>
</evidence>
<evidence type="ECO:0000256" key="1">
    <source>
        <dbReference type="ARBA" id="ARBA00010515"/>
    </source>
</evidence>
<dbReference type="InterPro" id="IPR050300">
    <property type="entry name" value="GDXG_lipolytic_enzyme"/>
</dbReference>
<accession>A0A2M9BGX5</accession>
<gene>
    <name evidence="6" type="ORF">CLV56_1434</name>
</gene>
<evidence type="ECO:0000313" key="7">
    <source>
        <dbReference type="Proteomes" id="UP000230842"/>
    </source>
</evidence>
<dbReference type="Gene3D" id="3.40.50.1820">
    <property type="entry name" value="alpha/beta hydrolase"/>
    <property type="match status" value="1"/>
</dbReference>
<dbReference type="RefSeq" id="WP_100414601.1">
    <property type="nucleotide sequence ID" value="NZ_PGEZ01000001.1"/>
</dbReference>
<proteinExistence type="inferred from homology"/>
<keyword evidence="7" id="KW-1185">Reference proteome</keyword>
<dbReference type="OrthoDB" id="128186at2"/>
<dbReference type="EMBL" id="PGEZ01000001">
    <property type="protein sequence ID" value="PJJ57210.1"/>
    <property type="molecule type" value="Genomic_DNA"/>
</dbReference>
<comment type="similarity">
    <text evidence="1">Belongs to the 'GDXG' lipolytic enzyme family.</text>
</comment>
<evidence type="ECO:0000259" key="5">
    <source>
        <dbReference type="Pfam" id="PF07859"/>
    </source>
</evidence>
<sequence length="355" mass="37808">MTDTAQHAAADVVPLAGRRLNVVEKPRHSLRAAVLSTALRYTVKPALATWARTPAVLWPTGLLDSVCRLIPAPARTSVEKVDLPSCGAELIRADVADQADDHAMLYLHGGAFLVGGLNTHRGLAARISATSGSAILNVDYRMMPRSPIGHAVADALDGYRWLLEAGYAPERIVVAGDSAGGYLTFAVALAIRDAGLPLPAGLIAMSPLTDFDPDRKLDGGIGGSCAMFTHGAWRSFLSLVEAVERSLLDDEVTAAASLVDADLTGLPTTLIQVGSDELVHTDGELMAIRLSRSDVECELQIWEKQVHVFQVALGLVPEAREATREVGTFARRATGTAARARTARPRRRRSRAGVS</sequence>
<organism evidence="6 7">
    <name type="scientific">Mumia flava</name>
    <dbReference type="NCBI Taxonomy" id="1348852"/>
    <lineage>
        <taxon>Bacteria</taxon>
        <taxon>Bacillati</taxon>
        <taxon>Actinomycetota</taxon>
        <taxon>Actinomycetes</taxon>
        <taxon>Propionibacteriales</taxon>
        <taxon>Nocardioidaceae</taxon>
        <taxon>Mumia</taxon>
    </lineage>
</organism>
<dbReference type="InterPro" id="IPR013094">
    <property type="entry name" value="AB_hydrolase_3"/>
</dbReference>
<evidence type="ECO:0000256" key="4">
    <source>
        <dbReference type="SAM" id="MobiDB-lite"/>
    </source>
</evidence>
<dbReference type="SUPFAM" id="SSF53474">
    <property type="entry name" value="alpha/beta-Hydrolases"/>
    <property type="match status" value="1"/>
</dbReference>
<dbReference type="InterPro" id="IPR029058">
    <property type="entry name" value="AB_hydrolase_fold"/>
</dbReference>
<feature type="domain" description="Alpha/beta hydrolase fold-3" evidence="5">
    <location>
        <begin position="104"/>
        <end position="310"/>
    </location>
</feature>
<dbReference type="AlphaFoldDB" id="A0A2M9BGX5"/>
<dbReference type="InterPro" id="IPR033140">
    <property type="entry name" value="Lipase_GDXG_put_SER_AS"/>
</dbReference>
<dbReference type="PROSITE" id="PS01174">
    <property type="entry name" value="LIPASE_GDXG_SER"/>
    <property type="match status" value="1"/>
</dbReference>
<reference evidence="6 7" key="1">
    <citation type="submission" date="2017-11" db="EMBL/GenBank/DDBJ databases">
        <title>Genomic Encyclopedia of Archaeal and Bacterial Type Strains, Phase II (KMG-II): From Individual Species to Whole Genera.</title>
        <authorList>
            <person name="Goeker M."/>
        </authorList>
    </citation>
    <scope>NUCLEOTIDE SEQUENCE [LARGE SCALE GENOMIC DNA]</scope>
    <source>
        <strain evidence="6 7">DSM 27763</strain>
    </source>
</reference>
<feature type="active site" evidence="3">
    <location>
        <position position="178"/>
    </location>
</feature>
<dbReference type="GO" id="GO:0004806">
    <property type="term" value="F:triacylglycerol lipase activity"/>
    <property type="evidence" value="ECO:0007669"/>
    <property type="project" value="TreeGrafter"/>
</dbReference>
<dbReference type="PANTHER" id="PTHR48081">
    <property type="entry name" value="AB HYDROLASE SUPERFAMILY PROTEIN C4A8.06C"/>
    <property type="match status" value="1"/>
</dbReference>
<evidence type="ECO:0000256" key="3">
    <source>
        <dbReference type="PROSITE-ProRule" id="PRU10038"/>
    </source>
</evidence>
<protein>
    <submittedName>
        <fullName evidence="6">Acetyl esterase/lipase</fullName>
    </submittedName>
</protein>
<dbReference type="Pfam" id="PF07859">
    <property type="entry name" value="Abhydrolase_3"/>
    <property type="match status" value="1"/>
</dbReference>
<feature type="compositionally biased region" description="Basic residues" evidence="4">
    <location>
        <begin position="341"/>
        <end position="355"/>
    </location>
</feature>
<keyword evidence="2" id="KW-0378">Hydrolase</keyword>
<dbReference type="PANTHER" id="PTHR48081:SF30">
    <property type="entry name" value="ACETYL-HYDROLASE LIPR-RELATED"/>
    <property type="match status" value="1"/>
</dbReference>
<name>A0A2M9BGX5_9ACTN</name>